<dbReference type="Gene3D" id="3.40.630.30">
    <property type="match status" value="1"/>
</dbReference>
<keyword evidence="1 3" id="KW-0808">Transferase</keyword>
<accession>A0A1H2BK28</accession>
<dbReference type="OrthoDB" id="1431064at2"/>
<protein>
    <submittedName>
        <fullName evidence="3">Acetyltransferase (GNAT) family protein</fullName>
    </submittedName>
</protein>
<evidence type="ECO:0000256" key="1">
    <source>
        <dbReference type="ARBA" id="ARBA00022679"/>
    </source>
</evidence>
<dbReference type="InterPro" id="IPR016181">
    <property type="entry name" value="Acyl_CoA_acyltransferase"/>
</dbReference>
<dbReference type="RefSeq" id="WP_091377592.1">
    <property type="nucleotide sequence ID" value="NZ_LT629740.1"/>
</dbReference>
<dbReference type="Pfam" id="PF00583">
    <property type="entry name" value="Acetyltransf_1"/>
    <property type="match status" value="1"/>
</dbReference>
<name>A0A1H2BK28_MUCMA</name>
<organism evidence="3 4">
    <name type="scientific">Mucilaginibacter mallensis</name>
    <dbReference type="NCBI Taxonomy" id="652787"/>
    <lineage>
        <taxon>Bacteria</taxon>
        <taxon>Pseudomonadati</taxon>
        <taxon>Bacteroidota</taxon>
        <taxon>Sphingobacteriia</taxon>
        <taxon>Sphingobacteriales</taxon>
        <taxon>Sphingobacteriaceae</taxon>
        <taxon>Mucilaginibacter</taxon>
    </lineage>
</organism>
<feature type="domain" description="N-acetyltransferase" evidence="2">
    <location>
        <begin position="1"/>
        <end position="153"/>
    </location>
</feature>
<dbReference type="STRING" id="652787.SAMN05216490_4166"/>
<dbReference type="PANTHER" id="PTHR13947:SF37">
    <property type="entry name" value="LD18367P"/>
    <property type="match status" value="1"/>
</dbReference>
<dbReference type="Proteomes" id="UP000199679">
    <property type="component" value="Chromosome I"/>
</dbReference>
<dbReference type="EMBL" id="LT629740">
    <property type="protein sequence ID" value="SDT58427.1"/>
    <property type="molecule type" value="Genomic_DNA"/>
</dbReference>
<dbReference type="AlphaFoldDB" id="A0A1H2BK28"/>
<gene>
    <name evidence="3" type="ORF">SAMN05216490_4166</name>
</gene>
<evidence type="ECO:0000313" key="4">
    <source>
        <dbReference type="Proteomes" id="UP000199679"/>
    </source>
</evidence>
<dbReference type="InterPro" id="IPR050769">
    <property type="entry name" value="NAT_camello-type"/>
</dbReference>
<keyword evidence="4" id="KW-1185">Reference proteome</keyword>
<evidence type="ECO:0000259" key="2">
    <source>
        <dbReference type="PROSITE" id="PS51186"/>
    </source>
</evidence>
<dbReference type="PANTHER" id="PTHR13947">
    <property type="entry name" value="GNAT FAMILY N-ACETYLTRANSFERASE"/>
    <property type="match status" value="1"/>
</dbReference>
<reference evidence="3 4" key="1">
    <citation type="submission" date="2016-10" db="EMBL/GenBank/DDBJ databases">
        <authorList>
            <person name="de Groot N.N."/>
        </authorList>
    </citation>
    <scope>NUCLEOTIDE SEQUENCE [LARGE SCALE GENOMIC DNA]</scope>
    <source>
        <strain evidence="3 4">MP1X4</strain>
    </source>
</reference>
<dbReference type="SUPFAM" id="SSF55729">
    <property type="entry name" value="Acyl-CoA N-acyltransferases (Nat)"/>
    <property type="match status" value="1"/>
</dbReference>
<dbReference type="PROSITE" id="PS51186">
    <property type="entry name" value="GNAT"/>
    <property type="match status" value="1"/>
</dbReference>
<proteinExistence type="predicted"/>
<dbReference type="GO" id="GO:0008080">
    <property type="term" value="F:N-acetyltransferase activity"/>
    <property type="evidence" value="ECO:0007669"/>
    <property type="project" value="InterPro"/>
</dbReference>
<evidence type="ECO:0000313" key="3">
    <source>
        <dbReference type="EMBL" id="SDT58427.1"/>
    </source>
</evidence>
<sequence length="153" mass="17611">MALQLIDYQHQYQPYFEKLNKAWLEKYFTVEPLDKWVLENPEEALLQHGGKIYFVTLNGAIVGTVALRFIEDGVYEMTKMAVDFNCHGAGAGQFLCQSAIDKAREMGMEKLMLWSNRVLENAIHIYRKLGFIEVPVVKGAYGRADIQMEINFK</sequence>
<dbReference type="CDD" id="cd04301">
    <property type="entry name" value="NAT_SF"/>
    <property type="match status" value="1"/>
</dbReference>
<dbReference type="InterPro" id="IPR000182">
    <property type="entry name" value="GNAT_dom"/>
</dbReference>